<dbReference type="PANTHER" id="PTHR13097:SF7">
    <property type="entry name" value="GENERAL TRANSCRIPTION FACTOR IIE SUBUNIT 1"/>
    <property type="match status" value="1"/>
</dbReference>
<dbReference type="InterPro" id="IPR039997">
    <property type="entry name" value="TFE"/>
</dbReference>
<gene>
    <name evidence="3" type="ORF">ANE_LOCUS22718</name>
</gene>
<sequence>MEISVPVQTTVVVKPFIELVRLIAMSFYDDYISKSNNQKKSATNDNRGIAVVVLNALTRRQWVSEEDLAMDLNLGATQIRKIIRHFEEEKLVTRYQKKETVKRAKPKTVAATTNGQAEKFRPH</sequence>
<dbReference type="SUPFAM" id="SSF46785">
    <property type="entry name" value="Winged helix' DNA-binding domain"/>
    <property type="match status" value="1"/>
</dbReference>
<evidence type="ECO:0000313" key="4">
    <source>
        <dbReference type="Proteomes" id="UP000489600"/>
    </source>
</evidence>
<evidence type="ECO:0000259" key="2">
    <source>
        <dbReference type="PROSITE" id="PS51344"/>
    </source>
</evidence>
<proteinExistence type="predicted"/>
<dbReference type="InterPro" id="IPR036390">
    <property type="entry name" value="WH_DNA-bd_sf"/>
</dbReference>
<feature type="region of interest" description="Disordered" evidence="1">
    <location>
        <begin position="102"/>
        <end position="123"/>
    </location>
</feature>
<evidence type="ECO:0000313" key="3">
    <source>
        <dbReference type="EMBL" id="VVB12274.1"/>
    </source>
</evidence>
<dbReference type="Pfam" id="PF02002">
    <property type="entry name" value="TFIIE_alpha"/>
    <property type="match status" value="1"/>
</dbReference>
<dbReference type="PANTHER" id="PTHR13097">
    <property type="entry name" value="TRANSCRIPTION INITIATION FACTOR IIE, ALPHA SUBUNIT"/>
    <property type="match status" value="1"/>
</dbReference>
<accession>A0A565CF82</accession>
<dbReference type="PROSITE" id="PS51344">
    <property type="entry name" value="HTH_TFE_IIE"/>
    <property type="match status" value="1"/>
</dbReference>
<dbReference type="OrthoDB" id="361102at2759"/>
<protein>
    <recommendedName>
        <fullName evidence="2">HTH TFE/IIEalpha-type domain-containing protein</fullName>
    </recommendedName>
</protein>
<dbReference type="EMBL" id="CABITT030000007">
    <property type="protein sequence ID" value="VVB12274.1"/>
    <property type="molecule type" value="Genomic_DNA"/>
</dbReference>
<feature type="domain" description="HTH TFE/IIEalpha-type" evidence="2">
    <location>
        <begin position="16"/>
        <end position="123"/>
    </location>
</feature>
<dbReference type="GO" id="GO:0005673">
    <property type="term" value="C:transcription factor TFIIE complex"/>
    <property type="evidence" value="ECO:0007669"/>
    <property type="project" value="TreeGrafter"/>
</dbReference>
<dbReference type="AlphaFoldDB" id="A0A565CF82"/>
<reference evidence="3" key="1">
    <citation type="submission" date="2019-07" db="EMBL/GenBank/DDBJ databases">
        <authorList>
            <person name="Dittberner H."/>
        </authorList>
    </citation>
    <scope>NUCLEOTIDE SEQUENCE [LARGE SCALE GENOMIC DNA]</scope>
</reference>
<dbReference type="InterPro" id="IPR024550">
    <property type="entry name" value="TFIIEa/SarR/Rpc3_HTH_dom"/>
</dbReference>
<evidence type="ECO:0000256" key="1">
    <source>
        <dbReference type="SAM" id="MobiDB-lite"/>
    </source>
</evidence>
<comment type="caution">
    <text evidence="3">The sequence shown here is derived from an EMBL/GenBank/DDBJ whole genome shotgun (WGS) entry which is preliminary data.</text>
</comment>
<dbReference type="InterPro" id="IPR017919">
    <property type="entry name" value="TFIIE/TFIIEa_HTH"/>
</dbReference>
<dbReference type="Proteomes" id="UP000489600">
    <property type="component" value="Unassembled WGS sequence"/>
</dbReference>
<name>A0A565CF82_9BRAS</name>
<dbReference type="GO" id="GO:0006367">
    <property type="term" value="P:transcription initiation at RNA polymerase II promoter"/>
    <property type="evidence" value="ECO:0007669"/>
    <property type="project" value="TreeGrafter"/>
</dbReference>
<organism evidence="3 4">
    <name type="scientific">Arabis nemorensis</name>
    <dbReference type="NCBI Taxonomy" id="586526"/>
    <lineage>
        <taxon>Eukaryota</taxon>
        <taxon>Viridiplantae</taxon>
        <taxon>Streptophyta</taxon>
        <taxon>Embryophyta</taxon>
        <taxon>Tracheophyta</taxon>
        <taxon>Spermatophyta</taxon>
        <taxon>Magnoliopsida</taxon>
        <taxon>eudicotyledons</taxon>
        <taxon>Gunneridae</taxon>
        <taxon>Pentapetalae</taxon>
        <taxon>rosids</taxon>
        <taxon>malvids</taxon>
        <taxon>Brassicales</taxon>
        <taxon>Brassicaceae</taxon>
        <taxon>Arabideae</taxon>
        <taxon>Arabis</taxon>
    </lineage>
</organism>
<keyword evidence="4" id="KW-1185">Reference proteome</keyword>